<dbReference type="Proteomes" id="UP000221024">
    <property type="component" value="Unassembled WGS sequence"/>
</dbReference>
<name>A0A2H3P6Q6_9BACT</name>
<comment type="caution">
    <text evidence="2">The sequence shown here is derived from an EMBL/GenBank/DDBJ whole genome shotgun (WGS) entry which is preliminary data.</text>
</comment>
<proteinExistence type="predicted"/>
<dbReference type="EMBL" id="PDEP01000004">
    <property type="protein sequence ID" value="PEN08022.1"/>
    <property type="molecule type" value="Genomic_DNA"/>
</dbReference>
<dbReference type="AlphaFoldDB" id="A0A2H3P6Q6"/>
<dbReference type="InterPro" id="IPR025381">
    <property type="entry name" value="DUF4296"/>
</dbReference>
<reference evidence="2 3" key="1">
    <citation type="submission" date="2017-10" db="EMBL/GenBank/DDBJ databases">
        <title>Draft genome of Longimonas halophila.</title>
        <authorList>
            <person name="Goh K.M."/>
            <person name="Shamsir M.S."/>
            <person name="Lim S.W."/>
        </authorList>
    </citation>
    <scope>NUCLEOTIDE SEQUENCE [LARGE SCALE GENOMIC DNA]</scope>
    <source>
        <strain evidence="2 3">KCTC 42399</strain>
    </source>
</reference>
<dbReference type="RefSeq" id="WP_098061747.1">
    <property type="nucleotide sequence ID" value="NZ_PDEP01000004.1"/>
</dbReference>
<gene>
    <name evidence="2" type="ORF">CRI93_06155</name>
</gene>
<sequence length="123" mass="13426">MHPPNWFSLGGFAATTLLCGGLLIASAGCSSEQPPLNRDTMRTVLVDLHIAEARLSTPGLDTRLPRDSILARHGVAPARFDSARAYYTRHPDAYHALYQEVVDSLRAVRVVADSLRQEATSEP</sequence>
<dbReference type="OrthoDB" id="981921at2"/>
<evidence type="ECO:0000259" key="1">
    <source>
        <dbReference type="Pfam" id="PF14129"/>
    </source>
</evidence>
<keyword evidence="3" id="KW-1185">Reference proteome</keyword>
<evidence type="ECO:0000313" key="3">
    <source>
        <dbReference type="Proteomes" id="UP000221024"/>
    </source>
</evidence>
<accession>A0A2H3P6Q6</accession>
<dbReference type="Pfam" id="PF14129">
    <property type="entry name" value="DUF4296"/>
    <property type="match status" value="1"/>
</dbReference>
<protein>
    <recommendedName>
        <fullName evidence="1">DUF4296 domain-containing protein</fullName>
    </recommendedName>
</protein>
<evidence type="ECO:0000313" key="2">
    <source>
        <dbReference type="EMBL" id="PEN08022.1"/>
    </source>
</evidence>
<feature type="domain" description="DUF4296" evidence="1">
    <location>
        <begin position="36"/>
        <end position="106"/>
    </location>
</feature>
<organism evidence="2 3">
    <name type="scientific">Longimonas halophila</name>
    <dbReference type="NCBI Taxonomy" id="1469170"/>
    <lineage>
        <taxon>Bacteria</taxon>
        <taxon>Pseudomonadati</taxon>
        <taxon>Rhodothermota</taxon>
        <taxon>Rhodothermia</taxon>
        <taxon>Rhodothermales</taxon>
        <taxon>Salisaetaceae</taxon>
        <taxon>Longimonas</taxon>
    </lineage>
</organism>